<evidence type="ECO:0000256" key="1">
    <source>
        <dbReference type="ARBA" id="ARBA00022679"/>
    </source>
</evidence>
<dbReference type="Pfam" id="PF02782">
    <property type="entry name" value="FGGY_C"/>
    <property type="match status" value="1"/>
</dbReference>
<dbReference type="InterPro" id="IPR018485">
    <property type="entry name" value="FGGY_C"/>
</dbReference>
<dbReference type="Pfam" id="PF00370">
    <property type="entry name" value="FGGY_N"/>
    <property type="match status" value="1"/>
</dbReference>
<evidence type="ECO:0000256" key="2">
    <source>
        <dbReference type="ARBA" id="ARBA00022777"/>
    </source>
</evidence>
<feature type="domain" description="Carbohydrate kinase FGGY C-terminal" evidence="4">
    <location>
        <begin position="261"/>
        <end position="445"/>
    </location>
</feature>
<dbReference type="AlphaFoldDB" id="A0A6J7EVL1"/>
<dbReference type="PIRSF" id="PIRSF000538">
    <property type="entry name" value="GlpK"/>
    <property type="match status" value="1"/>
</dbReference>
<evidence type="ECO:0000313" key="5">
    <source>
        <dbReference type="EMBL" id="CAB4885364.1"/>
    </source>
</evidence>
<dbReference type="PROSITE" id="PS00445">
    <property type="entry name" value="FGGY_KINASES_2"/>
    <property type="match status" value="1"/>
</dbReference>
<evidence type="ECO:0000259" key="4">
    <source>
        <dbReference type="Pfam" id="PF02782"/>
    </source>
</evidence>
<dbReference type="GO" id="GO:0016301">
    <property type="term" value="F:kinase activity"/>
    <property type="evidence" value="ECO:0007669"/>
    <property type="project" value="UniProtKB-KW"/>
</dbReference>
<dbReference type="EMBL" id="CAFBLP010000058">
    <property type="protein sequence ID" value="CAB4885364.1"/>
    <property type="molecule type" value="Genomic_DNA"/>
</dbReference>
<reference evidence="5" key="1">
    <citation type="submission" date="2020-05" db="EMBL/GenBank/DDBJ databases">
        <authorList>
            <person name="Chiriac C."/>
            <person name="Salcher M."/>
            <person name="Ghai R."/>
            <person name="Kavagutti S V."/>
        </authorList>
    </citation>
    <scope>NUCLEOTIDE SEQUENCE</scope>
</reference>
<dbReference type="PANTHER" id="PTHR43095:SF2">
    <property type="entry name" value="GLUCONOKINASE"/>
    <property type="match status" value="1"/>
</dbReference>
<dbReference type="InterPro" id="IPR000577">
    <property type="entry name" value="Carb_kinase_FGGY"/>
</dbReference>
<dbReference type="CDD" id="cd07805">
    <property type="entry name" value="ASKHA_NBD_FGGY_CvXK-like"/>
    <property type="match status" value="1"/>
</dbReference>
<dbReference type="GO" id="GO:0005975">
    <property type="term" value="P:carbohydrate metabolic process"/>
    <property type="evidence" value="ECO:0007669"/>
    <property type="project" value="InterPro"/>
</dbReference>
<organism evidence="5">
    <name type="scientific">freshwater metagenome</name>
    <dbReference type="NCBI Taxonomy" id="449393"/>
    <lineage>
        <taxon>unclassified sequences</taxon>
        <taxon>metagenomes</taxon>
        <taxon>ecological metagenomes</taxon>
    </lineage>
</organism>
<feature type="domain" description="Carbohydrate kinase FGGY N-terminal" evidence="3">
    <location>
        <begin position="4"/>
        <end position="250"/>
    </location>
</feature>
<evidence type="ECO:0000259" key="3">
    <source>
        <dbReference type="Pfam" id="PF00370"/>
    </source>
</evidence>
<sequence length="493" mass="50561">MPHVLAIDLGTTGLKVAVVRDDGVVLSLAARELTMHLVAGGGVEQDAHEWWRQIVAATHEAVAASGVTAAAVDAIACTSQYMSVVPIAADGTPVGPVIMWLDDRAAERTRHLRHRENISVWLERHGLAPFGSDDLAHIVLLHHEHPEAYANAAAFVEPVDAITARLTGTVSANQNTAFPLLLVDNRVHGAVHYDTDLIGRAGIDPAKLPALIPMGSVAGSLTVAVARELGLRPGTAVLSGTIDSTTSAVGTGAVGPQRCGIVIGTTAVAVSHVATSRADHGRALMTAPSPVGSQYVVLAENGVGGKALDFVANLLGQSSRSMIGLAAQAPAGCDGTLFLPWLVGSMAPAPDAAARAAFIGLSLGTSQAHLARAVLEGVALNMAALLPAVEHFVGSHFSEVTFGGGAAQSETWAQILADVCGRTVLRVADPRATNARGAALLAFMQLGAVSLDDLPALVPIAARHEPDGALGEVYARAGKRMEAARGLGAIGAR</sequence>
<dbReference type="InterPro" id="IPR018484">
    <property type="entry name" value="FGGY_N"/>
</dbReference>
<dbReference type="SUPFAM" id="SSF53067">
    <property type="entry name" value="Actin-like ATPase domain"/>
    <property type="match status" value="2"/>
</dbReference>
<dbReference type="InterPro" id="IPR043129">
    <property type="entry name" value="ATPase_NBD"/>
</dbReference>
<keyword evidence="1" id="KW-0808">Transferase</keyword>
<dbReference type="Gene3D" id="3.30.420.40">
    <property type="match status" value="2"/>
</dbReference>
<proteinExistence type="predicted"/>
<keyword evidence="2" id="KW-0418">Kinase</keyword>
<dbReference type="GO" id="GO:0016773">
    <property type="term" value="F:phosphotransferase activity, alcohol group as acceptor"/>
    <property type="evidence" value="ECO:0007669"/>
    <property type="project" value="InterPro"/>
</dbReference>
<gene>
    <name evidence="5" type="ORF">UFOPK3376_02103</name>
</gene>
<dbReference type="PANTHER" id="PTHR43095">
    <property type="entry name" value="SUGAR KINASE"/>
    <property type="match status" value="1"/>
</dbReference>
<dbReference type="InterPro" id="IPR018483">
    <property type="entry name" value="Carb_kinase_FGGY_CS"/>
</dbReference>
<accession>A0A6J7EVL1</accession>
<protein>
    <submittedName>
        <fullName evidence="5">Unannotated protein</fullName>
    </submittedName>
</protein>
<name>A0A6J7EVL1_9ZZZZ</name>
<dbReference type="InterPro" id="IPR050406">
    <property type="entry name" value="FGGY_Carb_Kinase"/>
</dbReference>